<evidence type="ECO:0008006" key="3">
    <source>
        <dbReference type="Google" id="ProtNLM"/>
    </source>
</evidence>
<dbReference type="OrthoDB" id="679547at2"/>
<name>A0A4R1RD39_9FLAO</name>
<sequence length="821" mass="92536">MINFLNDLAKQLLNSLLIAVLATTLLYAQEKKSIPSIEKIYVHTDRTTYTLGESLWYKAYTVYAYNHILFNESNILYVELISPDSKIIARNKTFLEGGLGHGDFVLSDSEGVKPGIYQIRAYTNYSRNFDNDFVFKKEIEIIDVFEKEKDKETKAIASKPVASKTKEVLKNTFNLQFFPEGGSLLNNVQSMVAFKAVDAHGNPIEVEGKVVDSTGDMVAFFGSLHDGMGKFQLTPIKGKQYHAVISSKGKEIETQLPKVNDQGFVLQIKNIDDRVFVSVRTNDETILKQPNATLAVIGTTRGVKYFEDIFQLSETVAAFELPKTDFPEGISQITLYDANLKPQSERLLYIEKEQDVEVTLTTDKKQYEPLEKVTVNVSSKTKEGSTVPASYSLSCWDTNGATNLENYGISISSYFLMESDIRGRVNNPGYYFNPSNPKRLEYLDLLLLTQGWRDFLWKTLPKVTDSLGFKKENGLTVSGRVKALFGDKPKENYNVSLTVFSKRGLNGLRTLTDSDGKFLFKDLAFFGKTKIYLNSKNDKWKSSGMLVLDSLNQSPMAVDFKGRNISNFEPELNTIEETIYKKYVMNGVAPENILDEIEVIAKKPNPIESMNSNLFRGFVVDEKTPSFTDIFDLFRYAIPTLDPNTFESVKFTRNTGGALIVVNQNIILDPDPDYDGAIFVLDYLRGIMPDDVLKIEYDNSAVSTMIYGNQGRNGVINIYTKEERSNTSKNTFNSISEVIDGFYDARVFYSPEPNVISLERDNTTAVRNTLYWNPYIHPDQTGVSEANYYNTEVETTINVSLEGITATGIPVVVHSSYSVKR</sequence>
<comment type="caution">
    <text evidence="1">The sequence shown here is derived from an EMBL/GenBank/DDBJ whole genome shotgun (WGS) entry which is preliminary data.</text>
</comment>
<dbReference type="EMBL" id="SLUP01000009">
    <property type="protein sequence ID" value="TCL63412.1"/>
    <property type="molecule type" value="Genomic_DNA"/>
</dbReference>
<keyword evidence="2" id="KW-1185">Reference proteome</keyword>
<protein>
    <recommendedName>
        <fullName evidence="3">MG2 domain-containing protein</fullName>
    </recommendedName>
</protein>
<accession>A0A4R1RD39</accession>
<dbReference type="RefSeq" id="WP_132218928.1">
    <property type="nucleotide sequence ID" value="NZ_OX156936.1"/>
</dbReference>
<evidence type="ECO:0000313" key="2">
    <source>
        <dbReference type="Proteomes" id="UP000295455"/>
    </source>
</evidence>
<organism evidence="1 2">
    <name type="scientific">Mariniflexile fucanivorans</name>
    <dbReference type="NCBI Taxonomy" id="264023"/>
    <lineage>
        <taxon>Bacteria</taxon>
        <taxon>Pseudomonadati</taxon>
        <taxon>Bacteroidota</taxon>
        <taxon>Flavobacteriia</taxon>
        <taxon>Flavobacteriales</taxon>
        <taxon>Flavobacteriaceae</taxon>
        <taxon>Mariniflexile</taxon>
    </lineage>
</organism>
<dbReference type="Gene3D" id="2.60.40.1930">
    <property type="match status" value="1"/>
</dbReference>
<dbReference type="AlphaFoldDB" id="A0A4R1RD39"/>
<proteinExistence type="predicted"/>
<reference evidence="1 2" key="1">
    <citation type="submission" date="2019-03" db="EMBL/GenBank/DDBJ databases">
        <title>Genomic Encyclopedia of Type Strains, Phase IV (KMG-IV): sequencing the most valuable type-strain genomes for metagenomic binning, comparative biology and taxonomic classification.</title>
        <authorList>
            <person name="Goeker M."/>
        </authorList>
    </citation>
    <scope>NUCLEOTIDE SEQUENCE [LARGE SCALE GENOMIC DNA]</scope>
    <source>
        <strain evidence="1 2">DSM 18792</strain>
    </source>
</reference>
<gene>
    <name evidence="1" type="ORF">EV196_10936</name>
</gene>
<evidence type="ECO:0000313" key="1">
    <source>
        <dbReference type="EMBL" id="TCL63412.1"/>
    </source>
</evidence>
<dbReference type="Proteomes" id="UP000295455">
    <property type="component" value="Unassembled WGS sequence"/>
</dbReference>